<dbReference type="InterPro" id="IPR000276">
    <property type="entry name" value="GPCR_Rhodpsn"/>
</dbReference>
<dbReference type="EMBL" id="CAJOBB010000089">
    <property type="protein sequence ID" value="CAF3555645.1"/>
    <property type="molecule type" value="Genomic_DNA"/>
</dbReference>
<evidence type="ECO:0000256" key="5">
    <source>
        <dbReference type="ARBA" id="ARBA00022529"/>
    </source>
</evidence>
<dbReference type="Gene3D" id="2.60.40.4060">
    <property type="entry name" value="Reeler domain"/>
    <property type="match status" value="1"/>
</dbReference>
<keyword evidence="8 14" id="KW-0732">Signal</keyword>
<dbReference type="PANTHER" id="PTHR45828:SF9">
    <property type="entry name" value="CELL WALL INTEGRITY AND STRESS RESPONSE COMPONENT 4-LIKE-RELATED"/>
    <property type="match status" value="1"/>
</dbReference>
<feature type="transmembrane region" description="Helical" evidence="13">
    <location>
        <begin position="193"/>
        <end position="216"/>
    </location>
</feature>
<dbReference type="PANTHER" id="PTHR45828">
    <property type="entry name" value="CYTOCHROME B561/FERRIC REDUCTASE TRANSMEMBRANE"/>
    <property type="match status" value="1"/>
</dbReference>
<dbReference type="PROSITE" id="PS50262">
    <property type="entry name" value="G_PROTEIN_RECEP_F1_2"/>
    <property type="match status" value="1"/>
</dbReference>
<dbReference type="GO" id="GO:0005576">
    <property type="term" value="C:extracellular region"/>
    <property type="evidence" value="ECO:0007669"/>
    <property type="project" value="UniProtKB-SubCell"/>
</dbReference>
<protein>
    <recommendedName>
        <fullName evidence="15">G-protein coupled receptors family 1 profile domain-containing protein</fullName>
    </recommendedName>
</protein>
<dbReference type="GO" id="GO:0045087">
    <property type="term" value="P:innate immune response"/>
    <property type="evidence" value="ECO:0007669"/>
    <property type="project" value="UniProtKB-KW"/>
</dbReference>
<keyword evidence="4" id="KW-0964">Secreted</keyword>
<evidence type="ECO:0000256" key="12">
    <source>
        <dbReference type="ARBA" id="ARBA00023136"/>
    </source>
</evidence>
<accession>A0A818KI66</accession>
<feature type="transmembrane region" description="Helical" evidence="13">
    <location>
        <begin position="325"/>
        <end position="351"/>
    </location>
</feature>
<dbReference type="InterPro" id="IPR017452">
    <property type="entry name" value="GPCR_Rhodpsn_7TM"/>
</dbReference>
<feature type="transmembrane region" description="Helical" evidence="13">
    <location>
        <begin position="228"/>
        <end position="252"/>
    </location>
</feature>
<comment type="subcellular location">
    <subcellularLocation>
        <location evidence="1">Membrane</location>
    </subcellularLocation>
    <subcellularLocation>
        <location evidence="2">Secreted</location>
    </subcellularLocation>
</comment>
<dbReference type="Proteomes" id="UP000663868">
    <property type="component" value="Unassembled WGS sequence"/>
</dbReference>
<evidence type="ECO:0000256" key="11">
    <source>
        <dbReference type="ARBA" id="ARBA00023022"/>
    </source>
</evidence>
<feature type="domain" description="G-protein coupled receptors family 1 profile" evidence="15">
    <location>
        <begin position="176"/>
        <end position="382"/>
    </location>
</feature>
<dbReference type="AlphaFoldDB" id="A0A818KI66"/>
<evidence type="ECO:0000256" key="6">
    <source>
        <dbReference type="ARBA" id="ARBA00022588"/>
    </source>
</evidence>
<proteinExistence type="inferred from homology"/>
<evidence type="ECO:0000259" key="15">
    <source>
        <dbReference type="PROSITE" id="PS50262"/>
    </source>
</evidence>
<name>A0A818KI66_9BILA</name>
<keyword evidence="5" id="KW-0929">Antimicrobial</keyword>
<dbReference type="GO" id="GO:0016020">
    <property type="term" value="C:membrane"/>
    <property type="evidence" value="ECO:0007669"/>
    <property type="project" value="UniProtKB-SubCell"/>
</dbReference>
<keyword evidence="10 13" id="KW-1133">Transmembrane helix</keyword>
<dbReference type="Pfam" id="PF00001">
    <property type="entry name" value="7tm_1"/>
    <property type="match status" value="1"/>
</dbReference>
<keyword evidence="12 13" id="KW-0472">Membrane</keyword>
<evidence type="ECO:0000313" key="16">
    <source>
        <dbReference type="EMBL" id="CAF3555645.1"/>
    </source>
</evidence>
<evidence type="ECO:0000256" key="2">
    <source>
        <dbReference type="ARBA" id="ARBA00004613"/>
    </source>
</evidence>
<reference evidence="16" key="1">
    <citation type="submission" date="2021-02" db="EMBL/GenBank/DDBJ databases">
        <authorList>
            <person name="Nowell W R."/>
        </authorList>
    </citation>
    <scope>NUCLEOTIDE SEQUENCE</scope>
</reference>
<comment type="similarity">
    <text evidence="3">Belongs to the insect defense protein family.</text>
</comment>
<evidence type="ECO:0000256" key="3">
    <source>
        <dbReference type="ARBA" id="ARBA00008501"/>
    </source>
</evidence>
<evidence type="ECO:0000256" key="10">
    <source>
        <dbReference type="ARBA" id="ARBA00022989"/>
    </source>
</evidence>
<organism evidence="16 17">
    <name type="scientific">Adineta steineri</name>
    <dbReference type="NCBI Taxonomy" id="433720"/>
    <lineage>
        <taxon>Eukaryota</taxon>
        <taxon>Metazoa</taxon>
        <taxon>Spiralia</taxon>
        <taxon>Gnathifera</taxon>
        <taxon>Rotifera</taxon>
        <taxon>Eurotatoria</taxon>
        <taxon>Bdelloidea</taxon>
        <taxon>Adinetida</taxon>
        <taxon>Adinetidae</taxon>
        <taxon>Adineta</taxon>
    </lineage>
</organism>
<gene>
    <name evidence="16" type="ORF">KXQ929_LOCUS2874</name>
</gene>
<dbReference type="GO" id="GO:0042742">
    <property type="term" value="P:defense response to bacterium"/>
    <property type="evidence" value="ECO:0007669"/>
    <property type="project" value="UniProtKB-KW"/>
</dbReference>
<feature type="transmembrane region" description="Helical" evidence="13">
    <location>
        <begin position="363"/>
        <end position="383"/>
    </location>
</feature>
<dbReference type="Gene3D" id="1.20.1070.10">
    <property type="entry name" value="Rhodopsin 7-helix transmembrane proteins"/>
    <property type="match status" value="1"/>
</dbReference>
<dbReference type="InterPro" id="IPR051237">
    <property type="entry name" value="Ferric-chelate_Red/DefProt"/>
</dbReference>
<sequence>MASFLLICLSTFLLTIQIYGLPNGAPKKACEGSMLPHHHKIQPQPLTTSPITKFNATWNADNETMSVHIESKKPFQGIFVQGRKMNEDKPIGKFIDIPSKMHVVDCPTGDGVTHDSPQEWTKLDLTWKKPESMKTNETIQFWATVVVDFKNFWALKILLKLIFNISVSLSYYARGYILPQTVSFCHFWQYVDYTSNGCIIWCNAIFTIERYILVFYPHYLRSKRQKLILHYLPIFISNLYLIIFYIYSILIFPCENSNEYDRELCGNACIDASWSLSTFDWLFNLLLPIFVIIFGSSILLLRVIWARRKMQRNLRNWSKNWKMIVQLLGIALMYTIVWLPLSVVSLMATFTSSESLESIDENYLYYLTYLADLSIPIITFIFAPEINRRIRHGQVQPTPTCMASGKTN</sequence>
<dbReference type="InterPro" id="IPR042307">
    <property type="entry name" value="Reeler_sf"/>
</dbReference>
<evidence type="ECO:0000256" key="14">
    <source>
        <dbReference type="SAM" id="SignalP"/>
    </source>
</evidence>
<evidence type="ECO:0000256" key="7">
    <source>
        <dbReference type="ARBA" id="ARBA00022692"/>
    </source>
</evidence>
<dbReference type="CDD" id="cd08544">
    <property type="entry name" value="Reeler"/>
    <property type="match status" value="1"/>
</dbReference>
<keyword evidence="6" id="KW-0399">Innate immunity</keyword>
<feature type="signal peptide" evidence="14">
    <location>
        <begin position="1"/>
        <end position="20"/>
    </location>
</feature>
<dbReference type="GO" id="GO:0004930">
    <property type="term" value="F:G protein-coupled receptor activity"/>
    <property type="evidence" value="ECO:0007669"/>
    <property type="project" value="InterPro"/>
</dbReference>
<evidence type="ECO:0000256" key="13">
    <source>
        <dbReference type="SAM" id="Phobius"/>
    </source>
</evidence>
<dbReference type="InterPro" id="IPR002861">
    <property type="entry name" value="Reeler_dom"/>
</dbReference>
<evidence type="ECO:0000313" key="17">
    <source>
        <dbReference type="Proteomes" id="UP000663868"/>
    </source>
</evidence>
<dbReference type="Pfam" id="PF02014">
    <property type="entry name" value="Reeler"/>
    <property type="match status" value="1"/>
</dbReference>
<feature type="transmembrane region" description="Helical" evidence="13">
    <location>
        <begin position="281"/>
        <end position="305"/>
    </location>
</feature>
<feature type="chain" id="PRO_5032515224" description="G-protein coupled receptors family 1 profile domain-containing protein" evidence="14">
    <location>
        <begin position="21"/>
        <end position="408"/>
    </location>
</feature>
<evidence type="ECO:0000256" key="9">
    <source>
        <dbReference type="ARBA" id="ARBA00022859"/>
    </source>
</evidence>
<evidence type="ECO:0000256" key="8">
    <source>
        <dbReference type="ARBA" id="ARBA00022729"/>
    </source>
</evidence>
<dbReference type="SUPFAM" id="SSF81321">
    <property type="entry name" value="Family A G protein-coupled receptor-like"/>
    <property type="match status" value="1"/>
</dbReference>
<evidence type="ECO:0000256" key="4">
    <source>
        <dbReference type="ARBA" id="ARBA00022525"/>
    </source>
</evidence>
<evidence type="ECO:0000256" key="1">
    <source>
        <dbReference type="ARBA" id="ARBA00004370"/>
    </source>
</evidence>
<keyword evidence="9" id="KW-0391">Immunity</keyword>
<comment type="caution">
    <text evidence="16">The sequence shown here is derived from an EMBL/GenBank/DDBJ whole genome shotgun (WGS) entry which is preliminary data.</text>
</comment>
<keyword evidence="7 13" id="KW-0812">Transmembrane</keyword>
<keyword evidence="11" id="KW-0044">Antibiotic</keyword>